<keyword evidence="2" id="KW-1185">Reference proteome</keyword>
<sequence length="71" mass="8544">MFLGRRYLMMRRLESCGKWEIGKTLAARRREEAYHSPAESERPGAEIRIVLMIRNFRLVDLSKKPFVNEWF</sequence>
<dbReference type="Proteomes" id="UP000628775">
    <property type="component" value="Unassembled WGS sequence"/>
</dbReference>
<comment type="caution">
    <text evidence="1">The sequence shown here is derived from an EMBL/GenBank/DDBJ whole genome shotgun (WGS) entry which is preliminary data.</text>
</comment>
<proteinExistence type="predicted"/>
<evidence type="ECO:0000313" key="2">
    <source>
        <dbReference type="Proteomes" id="UP000628775"/>
    </source>
</evidence>
<dbReference type="EMBL" id="BMIR01000014">
    <property type="protein sequence ID" value="GGE48062.1"/>
    <property type="molecule type" value="Genomic_DNA"/>
</dbReference>
<protein>
    <submittedName>
        <fullName evidence="1">Uncharacterized protein</fullName>
    </submittedName>
</protein>
<evidence type="ECO:0000313" key="1">
    <source>
        <dbReference type="EMBL" id="GGE48062.1"/>
    </source>
</evidence>
<reference evidence="1" key="1">
    <citation type="journal article" date="2014" name="Int. J. Syst. Evol. Microbiol.">
        <title>Complete genome sequence of Corynebacterium casei LMG S-19264T (=DSM 44701T), isolated from a smear-ripened cheese.</title>
        <authorList>
            <consortium name="US DOE Joint Genome Institute (JGI-PGF)"/>
            <person name="Walter F."/>
            <person name="Albersmeier A."/>
            <person name="Kalinowski J."/>
            <person name="Ruckert C."/>
        </authorList>
    </citation>
    <scope>NUCLEOTIDE SEQUENCE</scope>
    <source>
        <strain evidence="1">CGMCC 1.15371</strain>
    </source>
</reference>
<organism evidence="1 2">
    <name type="scientific">Pullulanibacillus camelliae</name>
    <dbReference type="NCBI Taxonomy" id="1707096"/>
    <lineage>
        <taxon>Bacteria</taxon>
        <taxon>Bacillati</taxon>
        <taxon>Bacillota</taxon>
        <taxon>Bacilli</taxon>
        <taxon>Bacillales</taxon>
        <taxon>Sporolactobacillaceae</taxon>
        <taxon>Pullulanibacillus</taxon>
    </lineage>
</organism>
<name>A0A8J3DXE3_9BACL</name>
<accession>A0A8J3DXE3</accession>
<dbReference type="AlphaFoldDB" id="A0A8J3DXE3"/>
<reference evidence="1" key="2">
    <citation type="submission" date="2020-09" db="EMBL/GenBank/DDBJ databases">
        <authorList>
            <person name="Sun Q."/>
            <person name="Zhou Y."/>
        </authorList>
    </citation>
    <scope>NUCLEOTIDE SEQUENCE</scope>
    <source>
        <strain evidence="1">CGMCC 1.15371</strain>
    </source>
</reference>
<gene>
    <name evidence="1" type="ORF">GCM10011391_28570</name>
</gene>